<dbReference type="Proteomes" id="UP001138540">
    <property type="component" value="Unassembled WGS sequence"/>
</dbReference>
<accession>A0ABR6NI52</accession>
<reference evidence="3 4" key="1">
    <citation type="submission" date="2020-08" db="EMBL/GenBank/DDBJ databases">
        <title>Exploring microbial biodiversity for novel pathways involved in the catabolism of aromatic compounds derived from lignin.</title>
        <authorList>
            <person name="Elkins J."/>
        </authorList>
    </citation>
    <scope>NUCLEOTIDE SEQUENCE [LARGE SCALE GENOMIC DNA]</scope>
    <source>
        <strain evidence="3 4">B1D3A</strain>
    </source>
</reference>
<evidence type="ECO:0000313" key="3">
    <source>
        <dbReference type="EMBL" id="MBB5986967.1"/>
    </source>
</evidence>
<sequence>MSGRVLVIDCATPALSLALFEGPDCIAGSHQELGRGHAEALLPAIAALPEGGRCDRILVNVGPGSFTGVRVGLAAAVALGMAWQVPVEGYGCLDLVSAMARERLAPTTPFAVVMIGGHGELFWALAGPATAPDAGALLEVRSTPVAELAASIDVPLLVGSGARQLVEAGATGEAFALLPDAREIGLLSQAQRSRPPRPVYGRGADARPMEPALRAGRE</sequence>
<dbReference type="SUPFAM" id="SSF53067">
    <property type="entry name" value="Actin-like ATPase domain"/>
    <property type="match status" value="1"/>
</dbReference>
<feature type="region of interest" description="Disordered" evidence="1">
    <location>
        <begin position="188"/>
        <end position="218"/>
    </location>
</feature>
<dbReference type="Gene3D" id="3.30.420.40">
    <property type="match status" value="2"/>
</dbReference>
<dbReference type="RefSeq" id="WP_184155097.1">
    <property type="nucleotide sequence ID" value="NZ_JACHKA010000001.1"/>
</dbReference>
<evidence type="ECO:0000313" key="4">
    <source>
        <dbReference type="Proteomes" id="UP001138540"/>
    </source>
</evidence>
<dbReference type="Pfam" id="PF00814">
    <property type="entry name" value="TsaD"/>
    <property type="match status" value="1"/>
</dbReference>
<dbReference type="InterPro" id="IPR000905">
    <property type="entry name" value="Gcp-like_dom"/>
</dbReference>
<keyword evidence="4" id="KW-1185">Reference proteome</keyword>
<evidence type="ECO:0000259" key="2">
    <source>
        <dbReference type="Pfam" id="PF00814"/>
    </source>
</evidence>
<gene>
    <name evidence="3" type="ORF">HNP60_002941</name>
</gene>
<name>A0ABR6NI52_9SPHN</name>
<dbReference type="EMBL" id="JACHKA010000001">
    <property type="protein sequence ID" value="MBB5986967.1"/>
    <property type="molecule type" value="Genomic_DNA"/>
</dbReference>
<evidence type="ECO:0000256" key="1">
    <source>
        <dbReference type="SAM" id="MobiDB-lite"/>
    </source>
</evidence>
<dbReference type="InterPro" id="IPR022496">
    <property type="entry name" value="T6A_TsaB"/>
</dbReference>
<organism evidence="3 4">
    <name type="scientific">Sphingobium lignivorans</name>
    <dbReference type="NCBI Taxonomy" id="2735886"/>
    <lineage>
        <taxon>Bacteria</taxon>
        <taxon>Pseudomonadati</taxon>
        <taxon>Pseudomonadota</taxon>
        <taxon>Alphaproteobacteria</taxon>
        <taxon>Sphingomonadales</taxon>
        <taxon>Sphingomonadaceae</taxon>
        <taxon>Sphingobium</taxon>
    </lineage>
</organism>
<comment type="caution">
    <text evidence="3">The sequence shown here is derived from an EMBL/GenBank/DDBJ whole genome shotgun (WGS) entry which is preliminary data.</text>
</comment>
<protein>
    <submittedName>
        <fullName evidence="3">tRNA threonylcarbamoyl adenosine modification protein YeaZ</fullName>
    </submittedName>
</protein>
<feature type="domain" description="Gcp-like" evidence="2">
    <location>
        <begin position="35"/>
        <end position="124"/>
    </location>
</feature>
<dbReference type="InterPro" id="IPR043129">
    <property type="entry name" value="ATPase_NBD"/>
</dbReference>
<proteinExistence type="predicted"/>
<dbReference type="NCBIfam" id="TIGR03725">
    <property type="entry name" value="T6A_YeaZ"/>
    <property type="match status" value="1"/>
</dbReference>